<keyword evidence="7" id="KW-0282">Flagellum</keyword>
<organism evidence="7 8">
    <name type="scientific">Spartinivicinus poritis</name>
    <dbReference type="NCBI Taxonomy" id="2994640"/>
    <lineage>
        <taxon>Bacteria</taxon>
        <taxon>Pseudomonadati</taxon>
        <taxon>Pseudomonadota</taxon>
        <taxon>Gammaproteobacteria</taxon>
        <taxon>Oceanospirillales</taxon>
        <taxon>Zooshikellaceae</taxon>
        <taxon>Spartinivicinus</taxon>
    </lineage>
</organism>
<dbReference type="Proteomes" id="UP001528823">
    <property type="component" value="Unassembled WGS sequence"/>
</dbReference>
<accession>A0ABT5UAZ3</accession>
<dbReference type="Pfam" id="PF02561">
    <property type="entry name" value="FliS"/>
    <property type="match status" value="1"/>
</dbReference>
<gene>
    <name evidence="7" type="primary">fliS</name>
    <name evidence="7" type="ORF">ORQ98_16380</name>
</gene>
<dbReference type="PANTHER" id="PTHR34773:SF1">
    <property type="entry name" value="FLAGELLAR SECRETION CHAPERONE FLIS"/>
    <property type="match status" value="1"/>
</dbReference>
<comment type="similarity">
    <text evidence="2 6">Belongs to the FliS family.</text>
</comment>
<comment type="caution">
    <text evidence="7">The sequence shown here is derived from an EMBL/GenBank/DDBJ whole genome shotgun (WGS) entry which is preliminary data.</text>
</comment>
<dbReference type="CDD" id="cd16098">
    <property type="entry name" value="FliS"/>
    <property type="match status" value="1"/>
</dbReference>
<keyword evidence="3 6" id="KW-0963">Cytoplasm</keyword>
<comment type="subcellular location">
    <subcellularLocation>
        <location evidence="1 6">Cytoplasm</location>
        <location evidence="1 6">Cytosol</location>
    </subcellularLocation>
</comment>
<evidence type="ECO:0000313" key="7">
    <source>
        <dbReference type="EMBL" id="MDE1463533.1"/>
    </source>
</evidence>
<evidence type="ECO:0000256" key="1">
    <source>
        <dbReference type="ARBA" id="ARBA00004514"/>
    </source>
</evidence>
<sequence length="135" mass="15359">MNAYNQLKQYQAVNRETGIIDADPHKLIQLLIDGALERLLTAKGHIERQEIEEKNRFINKAIEIIGGLRSFLNKEQGGEVAENLFSLYEYMEFRLFEANASNSPELVEEVITLLREVKTGWDGIREQVAQPTAVG</sequence>
<keyword evidence="5" id="KW-0143">Chaperone</keyword>
<keyword evidence="7" id="KW-0966">Cell projection</keyword>
<protein>
    <recommendedName>
        <fullName evidence="6">Flagellar secretion chaperone FliS</fullName>
    </recommendedName>
</protein>
<evidence type="ECO:0000256" key="3">
    <source>
        <dbReference type="ARBA" id="ARBA00022490"/>
    </source>
</evidence>
<keyword evidence="8" id="KW-1185">Reference proteome</keyword>
<evidence type="ECO:0000256" key="6">
    <source>
        <dbReference type="PIRNR" id="PIRNR039090"/>
    </source>
</evidence>
<name>A0ABT5UAZ3_9GAMM</name>
<dbReference type="Gene3D" id="1.20.120.340">
    <property type="entry name" value="Flagellar protein FliS"/>
    <property type="match status" value="1"/>
</dbReference>
<dbReference type="InterPro" id="IPR003713">
    <property type="entry name" value="FliS"/>
</dbReference>
<dbReference type="EMBL" id="JAPMOU010000021">
    <property type="protein sequence ID" value="MDE1463533.1"/>
    <property type="molecule type" value="Genomic_DNA"/>
</dbReference>
<dbReference type="PANTHER" id="PTHR34773">
    <property type="entry name" value="FLAGELLAR SECRETION CHAPERONE FLIS"/>
    <property type="match status" value="1"/>
</dbReference>
<evidence type="ECO:0000313" key="8">
    <source>
        <dbReference type="Proteomes" id="UP001528823"/>
    </source>
</evidence>
<evidence type="ECO:0000256" key="4">
    <source>
        <dbReference type="ARBA" id="ARBA00022795"/>
    </source>
</evidence>
<dbReference type="NCBIfam" id="TIGR00208">
    <property type="entry name" value="fliS"/>
    <property type="match status" value="1"/>
</dbReference>
<dbReference type="PIRSF" id="PIRSF039090">
    <property type="entry name" value="Flis"/>
    <property type="match status" value="1"/>
</dbReference>
<evidence type="ECO:0000256" key="5">
    <source>
        <dbReference type="ARBA" id="ARBA00023186"/>
    </source>
</evidence>
<dbReference type="RefSeq" id="WP_274689871.1">
    <property type="nucleotide sequence ID" value="NZ_JAPMOU010000021.1"/>
</dbReference>
<keyword evidence="7" id="KW-0969">Cilium</keyword>
<reference evidence="7 8" key="1">
    <citation type="submission" date="2022-11" db="EMBL/GenBank/DDBJ databases">
        <title>Spartinivicinus poritis sp. nov., isolated from scleractinian coral Porites lutea.</title>
        <authorList>
            <person name="Zhang G."/>
            <person name="Cai L."/>
            <person name="Wei Q."/>
        </authorList>
    </citation>
    <scope>NUCLEOTIDE SEQUENCE [LARGE SCALE GENOMIC DNA]</scope>
    <source>
        <strain evidence="7 8">A2-2</strain>
    </source>
</reference>
<dbReference type="SUPFAM" id="SSF101116">
    <property type="entry name" value="Flagellar export chaperone FliS"/>
    <property type="match status" value="1"/>
</dbReference>
<proteinExistence type="inferred from homology"/>
<keyword evidence="4 6" id="KW-1005">Bacterial flagellum biogenesis</keyword>
<evidence type="ECO:0000256" key="2">
    <source>
        <dbReference type="ARBA" id="ARBA00008787"/>
    </source>
</evidence>
<dbReference type="InterPro" id="IPR036584">
    <property type="entry name" value="FliS_sf"/>
</dbReference>